<protein>
    <submittedName>
        <fullName evidence="1">Uncharacterized protein</fullName>
    </submittedName>
</protein>
<evidence type="ECO:0000313" key="1">
    <source>
        <dbReference type="EMBL" id="AMP35024.1"/>
    </source>
</evidence>
<dbReference type="AlphaFoldDB" id="A0A142BPL6"/>
<name>A0A142BPL6_9HYPH</name>
<gene>
    <name evidence="1" type="ORF">pSinB_165</name>
</gene>
<sequence>MPGFARPVVNLSPVTGRLYPLAPARCRFSSARDRSPCDRRLSVQTMGGLLGFDGSADANSVVTIGSTATELENADIVGRLFRIAMIEQLVPQQQESSEFVVSSLAGALAFHA</sequence>
<proteinExistence type="predicted"/>
<dbReference type="EMBL" id="KU140623">
    <property type="protein sequence ID" value="AMP35024.1"/>
    <property type="molecule type" value="Genomic_DNA"/>
</dbReference>
<keyword evidence="1" id="KW-0614">Plasmid</keyword>
<accession>A0A142BPL6</accession>
<geneLocation type="plasmid" evidence="1">
    <name>pSinB</name>
</geneLocation>
<reference evidence="1" key="1">
    <citation type="submission" date="2015-11" db="EMBL/GenBank/DDBJ databases">
        <title>Molecular characterization of pSinB plasmid of arsenite oxidizing, metalotolerant Sinorhizobium sp. M14 - insight into the heavy metal resistome of sinorhizobial extrachromosomal replicons.</title>
        <authorList>
            <person name="Romaniuk K."/>
            <person name="Decewicz P."/>
            <person name="Mielnicki S."/>
            <person name="Sklodowska A."/>
            <person name="Dziewit L."/>
            <person name="Drewniak L."/>
        </authorList>
    </citation>
    <scope>NUCLEOTIDE SEQUENCE</scope>
    <source>
        <strain evidence="1">M14</strain>
        <plasmid evidence="1">pSinB</plasmid>
    </source>
</reference>
<organism evidence="1">
    <name type="scientific">Sinorhizobium sp. M14</name>
    <dbReference type="NCBI Taxonomy" id="430451"/>
    <lineage>
        <taxon>Bacteria</taxon>
        <taxon>Pseudomonadati</taxon>
        <taxon>Pseudomonadota</taxon>
        <taxon>Alphaproteobacteria</taxon>
        <taxon>Hyphomicrobiales</taxon>
        <taxon>Rhizobiaceae</taxon>
        <taxon>Sinorhizobium/Ensifer group</taxon>
        <taxon>Sinorhizobium</taxon>
    </lineage>
</organism>